<dbReference type="Proteomes" id="UP001147733">
    <property type="component" value="Unassembled WGS sequence"/>
</dbReference>
<name>A0A9W9TWH2_PENCI</name>
<proteinExistence type="predicted"/>
<feature type="compositionally biased region" description="Low complexity" evidence="1">
    <location>
        <begin position="14"/>
        <end position="26"/>
    </location>
</feature>
<organism evidence="2 3">
    <name type="scientific">Penicillium citrinum</name>
    <dbReference type="NCBI Taxonomy" id="5077"/>
    <lineage>
        <taxon>Eukaryota</taxon>
        <taxon>Fungi</taxon>
        <taxon>Dikarya</taxon>
        <taxon>Ascomycota</taxon>
        <taxon>Pezizomycotina</taxon>
        <taxon>Eurotiomycetes</taxon>
        <taxon>Eurotiomycetidae</taxon>
        <taxon>Eurotiales</taxon>
        <taxon>Aspergillaceae</taxon>
        <taxon>Penicillium</taxon>
    </lineage>
</organism>
<accession>A0A9W9TWH2</accession>
<gene>
    <name evidence="2" type="ORF">N7469_000332</name>
</gene>
<evidence type="ECO:0000256" key="1">
    <source>
        <dbReference type="SAM" id="MobiDB-lite"/>
    </source>
</evidence>
<reference evidence="2" key="1">
    <citation type="submission" date="2022-11" db="EMBL/GenBank/DDBJ databases">
        <authorList>
            <person name="Petersen C."/>
        </authorList>
    </citation>
    <scope>NUCLEOTIDE SEQUENCE</scope>
    <source>
        <strain evidence="2">IBT 23319</strain>
    </source>
</reference>
<dbReference type="GeneID" id="81378419"/>
<comment type="caution">
    <text evidence="2">The sequence shown here is derived from an EMBL/GenBank/DDBJ whole genome shotgun (WGS) entry which is preliminary data.</text>
</comment>
<dbReference type="EMBL" id="JAPQKT010000001">
    <property type="protein sequence ID" value="KAJ5242005.1"/>
    <property type="molecule type" value="Genomic_DNA"/>
</dbReference>
<keyword evidence="3" id="KW-1185">Reference proteome</keyword>
<feature type="compositionally biased region" description="Basic residues" evidence="1">
    <location>
        <begin position="92"/>
        <end position="101"/>
    </location>
</feature>
<sequence>MAYPPSSQRPPPMRQYAPSPASAPAPYGQDDMYGAGDYAPDYGPEDPGYGYQAGPPAPYSSSQAPRSMRPPGPPGPGRPPNGRGYPGDRPPPQKRRGPPRK</sequence>
<reference evidence="2" key="2">
    <citation type="journal article" date="2023" name="IMA Fungus">
        <title>Comparative genomic study of the Penicillium genus elucidates a diverse pangenome and 15 lateral gene transfer events.</title>
        <authorList>
            <person name="Petersen C."/>
            <person name="Sorensen T."/>
            <person name="Nielsen M.R."/>
            <person name="Sondergaard T.E."/>
            <person name="Sorensen J.L."/>
            <person name="Fitzpatrick D.A."/>
            <person name="Frisvad J.C."/>
            <person name="Nielsen K.L."/>
        </authorList>
    </citation>
    <scope>NUCLEOTIDE SEQUENCE</scope>
    <source>
        <strain evidence="2">IBT 23319</strain>
    </source>
</reference>
<feature type="compositionally biased region" description="Pro residues" evidence="1">
    <location>
        <begin position="68"/>
        <end position="79"/>
    </location>
</feature>
<protein>
    <submittedName>
        <fullName evidence="2">Uncharacterized protein</fullName>
    </submittedName>
</protein>
<dbReference type="RefSeq" id="XP_056505009.1">
    <property type="nucleotide sequence ID" value="XM_056639252.1"/>
</dbReference>
<evidence type="ECO:0000313" key="2">
    <source>
        <dbReference type="EMBL" id="KAJ5242005.1"/>
    </source>
</evidence>
<dbReference type="AlphaFoldDB" id="A0A9W9TWH2"/>
<evidence type="ECO:0000313" key="3">
    <source>
        <dbReference type="Proteomes" id="UP001147733"/>
    </source>
</evidence>
<feature type="region of interest" description="Disordered" evidence="1">
    <location>
        <begin position="1"/>
        <end position="101"/>
    </location>
</feature>